<proteinExistence type="evidence at transcript level"/>
<evidence type="ECO:0000313" key="9">
    <source>
        <dbReference type="EnsemblMetazoa" id="RPRC013046-PA"/>
    </source>
</evidence>
<dbReference type="EMBL" id="GAHY01001960">
    <property type="protein sequence ID" value="JAA75550.1"/>
    <property type="molecule type" value="mRNA"/>
</dbReference>
<feature type="chain" id="PRO_5014108788" description="alpha-glucosidase" evidence="6">
    <location>
        <begin position="22"/>
        <end position="573"/>
    </location>
</feature>
<comment type="catalytic activity">
    <reaction evidence="1">
        <text>Hydrolysis of terminal, non-reducing (1-&gt;4)-linked alpha-D-glucose residues with release of alpha-D-glucose.</text>
        <dbReference type="EC" id="3.2.1.20"/>
    </reaction>
</comment>
<dbReference type="PANTHER" id="PTHR10357:SF179">
    <property type="entry name" value="NEUTRAL AND BASIC AMINO ACID TRANSPORT PROTEIN RBAT"/>
    <property type="match status" value="1"/>
</dbReference>
<evidence type="ECO:0000256" key="1">
    <source>
        <dbReference type="ARBA" id="ARBA00001657"/>
    </source>
</evidence>
<reference evidence="10" key="2">
    <citation type="submission" date="2015-04" db="EMBL/GenBank/DDBJ databases">
        <authorList>
            <person name="Wilson R.K."/>
            <person name="Warren W."/>
            <person name="Dotson E."/>
            <person name="Oliveira P.L."/>
        </authorList>
    </citation>
    <scope>NUCLEOTIDE SEQUENCE</scope>
</reference>
<dbReference type="OMA" id="FDIERFW"/>
<name>R4G3S6_RHOPR</name>
<evidence type="ECO:0000256" key="3">
    <source>
        <dbReference type="ARBA" id="ARBA00012741"/>
    </source>
</evidence>
<dbReference type="STRING" id="13249.R4G3S6"/>
<evidence type="ECO:0000256" key="4">
    <source>
        <dbReference type="ARBA" id="ARBA00023180"/>
    </source>
</evidence>
<reference evidence="9" key="3">
    <citation type="submission" date="2015-05" db="UniProtKB">
        <authorList>
            <consortium name="EnsemblMetazoa"/>
        </authorList>
    </citation>
    <scope>IDENTIFICATION</scope>
</reference>
<dbReference type="VEuPathDB" id="VectorBase:RPRC013046"/>
<evidence type="ECO:0000313" key="10">
    <source>
        <dbReference type="Proteomes" id="UP000015103"/>
    </source>
</evidence>
<feature type="domain" description="Glycosyl hydrolase family 13 catalytic" evidence="7">
    <location>
        <begin position="34"/>
        <end position="422"/>
    </location>
</feature>
<dbReference type="InterPro" id="IPR017853">
    <property type="entry name" value="GH"/>
</dbReference>
<dbReference type="SUPFAM" id="SSF51445">
    <property type="entry name" value="(Trans)glycosidases"/>
    <property type="match status" value="1"/>
</dbReference>
<dbReference type="EC" id="3.2.1.20" evidence="3"/>
<dbReference type="Gene3D" id="3.90.400.10">
    <property type="entry name" value="Oligo-1,6-glucosidase, Domain 2"/>
    <property type="match status" value="1"/>
</dbReference>
<comment type="similarity">
    <text evidence="2">Belongs to the glycosyl hydrolase 13 family.</text>
</comment>
<dbReference type="GO" id="GO:0005975">
    <property type="term" value="P:carbohydrate metabolic process"/>
    <property type="evidence" value="ECO:0007669"/>
    <property type="project" value="InterPro"/>
</dbReference>
<dbReference type="InParanoid" id="R4G3S6"/>
<evidence type="ECO:0000256" key="2">
    <source>
        <dbReference type="ARBA" id="ARBA00008061"/>
    </source>
</evidence>
<dbReference type="EMBL" id="ACPB03017705">
    <property type="status" value="NOT_ANNOTATED_CDS"/>
    <property type="molecule type" value="Genomic_DNA"/>
</dbReference>
<evidence type="ECO:0000313" key="8">
    <source>
        <dbReference type="EMBL" id="JAA75550.1"/>
    </source>
</evidence>
<dbReference type="Proteomes" id="UP000015103">
    <property type="component" value="Unassembled WGS sequence"/>
</dbReference>
<keyword evidence="6" id="KW-0732">Signal</keyword>
<dbReference type="GO" id="GO:0004558">
    <property type="term" value="F:alpha-1,4-glucosidase activity"/>
    <property type="evidence" value="ECO:0007669"/>
    <property type="project" value="UniProtKB-EC"/>
</dbReference>
<dbReference type="Gene3D" id="2.60.40.1180">
    <property type="entry name" value="Golgi alpha-mannosidase II"/>
    <property type="match status" value="1"/>
</dbReference>
<dbReference type="Pfam" id="PF00128">
    <property type="entry name" value="Alpha-amylase"/>
    <property type="match status" value="1"/>
</dbReference>
<dbReference type="FunCoup" id="R4G3S6">
    <property type="interactions" value="56"/>
</dbReference>
<dbReference type="HOGENOM" id="CLU_006462_2_3_1"/>
<dbReference type="AlphaFoldDB" id="R4G3S6"/>
<organism evidence="8">
    <name type="scientific">Rhodnius prolixus</name>
    <name type="common">Triatomid bug</name>
    <dbReference type="NCBI Taxonomy" id="13249"/>
    <lineage>
        <taxon>Eukaryota</taxon>
        <taxon>Metazoa</taxon>
        <taxon>Ecdysozoa</taxon>
        <taxon>Arthropoda</taxon>
        <taxon>Hexapoda</taxon>
        <taxon>Insecta</taxon>
        <taxon>Pterygota</taxon>
        <taxon>Neoptera</taxon>
        <taxon>Paraneoptera</taxon>
        <taxon>Hemiptera</taxon>
        <taxon>Heteroptera</taxon>
        <taxon>Panheteroptera</taxon>
        <taxon>Cimicomorpha</taxon>
        <taxon>Reduviidae</taxon>
        <taxon>Triatominae</taxon>
        <taxon>Rhodnius</taxon>
    </lineage>
</organism>
<dbReference type="InterPro" id="IPR013780">
    <property type="entry name" value="Glyco_hydro_b"/>
</dbReference>
<protein>
    <recommendedName>
        <fullName evidence="3">alpha-glucosidase</fullName>
        <ecNumber evidence="3">3.2.1.20</ecNumber>
    </recommendedName>
</protein>
<dbReference type="SUPFAM" id="SSF51011">
    <property type="entry name" value="Glycosyl hydrolase domain"/>
    <property type="match status" value="1"/>
</dbReference>
<dbReference type="FunFam" id="3.90.400.10:FF:000001">
    <property type="entry name" value="Maltase A3, isoform A"/>
    <property type="match status" value="1"/>
</dbReference>
<evidence type="ECO:0000259" key="7">
    <source>
        <dbReference type="SMART" id="SM00642"/>
    </source>
</evidence>
<sequence>MSREGLLSILLIALQLTSNIASDLDWWKTAVIYQVYPRSFKDTDGNGIGDLQGILDNVQYIKELGVDAVWLNPIYPTEDVDFGYDITDMKNIYSLLGNMSVFEELVTKLHQEGIKIILDYVPNHTSNKHDWFLKSLKGTDKYRDYYVWRAGSIDGTTREMNPPNNWVAGITGGSAWTYDNFRKQYYLHQFLTEQADLNYENEDVIEDMIDVLVFWLNKGVDGFRMDAVLALCENQDFADEVIGPHGETNHEKTHDQPKTFEILKKFRAKLDEYSRKDGETRLMIVENYNPDPYLIKKYYGTKEAPIAHFPFNFFLIQNMSVESNAVDWANCINEWYKVMGSENHANWVLGNHDQHRVASRFSKEYVDLLNILILSLKGTAVTYYGEELGMSDSIVRLNQAQDPQGKNVSYSEFLWKSRDPERGPFLWDKNKTAGFSSSLNPWIPVSPCYWQDNVKTQNSSERSHLKIYKEMVSLRKHWTLKYGSIDVVYINENVLAIYRFEDNPTVVVVINFGDIEEKVNLLEKRKSLPEKLYFHLASLNIHVNTTDNKPGLYQSSQIILPPKGALVLTTQPV</sequence>
<keyword evidence="4" id="KW-0325">Glycoprotein</keyword>
<evidence type="ECO:0000256" key="5">
    <source>
        <dbReference type="ARBA" id="ARBA00023295"/>
    </source>
</evidence>
<reference evidence="8" key="1">
    <citation type="submission" date="2013-04" db="EMBL/GenBank/DDBJ databases">
        <title>An insight into the transcriptome of the digestive tract of the blood sucking bug, Rhodnius prolixus.</title>
        <authorList>
            <person name="Ribeiro J.M.C."/>
            <person name="Genta F.A."/>
            <person name="Sorgine M.H.F."/>
            <person name="Paiva-Silva G.O."/>
            <person name="Majerowicz D."/>
            <person name="Medeiros M."/>
            <person name="Koerich L."/>
            <person name="Terra W.R."/>
            <person name="Ferreira C."/>
            <person name="Pimentel A.C."/>
            <person name="Bisch P.M."/>
            <person name="Diniz M.M.P."/>
            <person name="Nascimento R."/>
            <person name="Salmon D."/>
            <person name="Silber A.M."/>
            <person name="Alves M."/>
            <person name="Oliveira M.F."/>
            <person name="Gondim K.C."/>
            <person name="Silva Neto M.A.C."/>
            <person name="Atella G.C."/>
            <person name="Araujo H."/>
            <person name="Dias F.S."/>
            <person name="Polycarpo C.R."/>
            <person name="Fampa P."/>
            <person name="Melo A.C."/>
            <person name="Tanaka A.S."/>
            <person name="Balczun C."/>
            <person name="Oliveira J.H.M."/>
            <person name="Goncalves R."/>
            <person name="Lazoski C."/>
            <person name="Pereira M.A."/>
            <person name="Rivera-Pomar R."/>
            <person name="Diambra L."/>
            <person name="Schaub G.A."/>
            <person name="Garcia E.S."/>
            <person name="Azambuja P."/>
            <person name="Braz G.R.C."/>
            <person name="Oliveira P.L."/>
        </authorList>
    </citation>
    <scope>NUCLEOTIDE SEQUENCE</scope>
</reference>
<dbReference type="Gene3D" id="3.20.20.80">
    <property type="entry name" value="Glycosidases"/>
    <property type="match status" value="1"/>
</dbReference>
<keyword evidence="5" id="KW-0326">Glycosidase</keyword>
<keyword evidence="5" id="KW-0378">Hydrolase</keyword>
<accession>R4G3S6</accession>
<keyword evidence="10" id="KW-1185">Reference proteome</keyword>
<dbReference type="PANTHER" id="PTHR10357">
    <property type="entry name" value="ALPHA-AMYLASE FAMILY MEMBER"/>
    <property type="match status" value="1"/>
</dbReference>
<dbReference type="SMR" id="R4G3S6"/>
<dbReference type="InterPro" id="IPR006047">
    <property type="entry name" value="GH13_cat_dom"/>
</dbReference>
<dbReference type="SMART" id="SM00642">
    <property type="entry name" value="Aamy"/>
    <property type="match status" value="1"/>
</dbReference>
<evidence type="ECO:0000256" key="6">
    <source>
        <dbReference type="SAM" id="SignalP"/>
    </source>
</evidence>
<dbReference type="EnsemblMetazoa" id="RPRC013046-RA">
    <property type="protein sequence ID" value="RPRC013046-PA"/>
    <property type="gene ID" value="RPRC013046"/>
</dbReference>
<dbReference type="eggNOG" id="KOG0471">
    <property type="taxonomic scope" value="Eukaryota"/>
</dbReference>
<dbReference type="EMBL" id="ACPB03017704">
    <property type="status" value="NOT_ANNOTATED_CDS"/>
    <property type="molecule type" value="Genomic_DNA"/>
</dbReference>
<dbReference type="InterPro" id="IPR045857">
    <property type="entry name" value="O16G_dom_2"/>
</dbReference>
<feature type="signal peptide" evidence="6">
    <location>
        <begin position="1"/>
        <end position="21"/>
    </location>
</feature>